<accession>I0Z335</accession>
<gene>
    <name evidence="2" type="ORF">COCSUDRAFT_32546</name>
</gene>
<comment type="caution">
    <text evidence="2">The sequence shown here is derived from an EMBL/GenBank/DDBJ whole genome shotgun (WGS) entry which is preliminary data.</text>
</comment>
<keyword evidence="3" id="KW-1185">Reference proteome</keyword>
<dbReference type="GeneID" id="17043057"/>
<evidence type="ECO:0000256" key="1">
    <source>
        <dbReference type="SAM" id="MobiDB-lite"/>
    </source>
</evidence>
<reference evidence="2 3" key="1">
    <citation type="journal article" date="2012" name="Genome Biol.">
        <title>The genome of the polar eukaryotic microalga coccomyxa subellipsoidea reveals traits of cold adaptation.</title>
        <authorList>
            <person name="Blanc G."/>
            <person name="Agarkova I."/>
            <person name="Grimwood J."/>
            <person name="Kuo A."/>
            <person name="Brueggeman A."/>
            <person name="Dunigan D."/>
            <person name="Gurnon J."/>
            <person name="Ladunga I."/>
            <person name="Lindquist E."/>
            <person name="Lucas S."/>
            <person name="Pangilinan J."/>
            <person name="Proschold T."/>
            <person name="Salamov A."/>
            <person name="Schmutz J."/>
            <person name="Weeks D."/>
            <person name="Yamada T."/>
            <person name="Claverie J.M."/>
            <person name="Grigoriev I."/>
            <person name="Van Etten J."/>
            <person name="Lomsadze A."/>
            <person name="Borodovsky M."/>
        </authorList>
    </citation>
    <scope>NUCLEOTIDE SEQUENCE [LARGE SCALE GENOMIC DNA]</scope>
    <source>
        <strain evidence="2 3">C-169</strain>
    </source>
</reference>
<organism evidence="2 3">
    <name type="scientific">Coccomyxa subellipsoidea (strain C-169)</name>
    <name type="common">Green microalga</name>
    <dbReference type="NCBI Taxonomy" id="574566"/>
    <lineage>
        <taxon>Eukaryota</taxon>
        <taxon>Viridiplantae</taxon>
        <taxon>Chlorophyta</taxon>
        <taxon>core chlorophytes</taxon>
        <taxon>Trebouxiophyceae</taxon>
        <taxon>Trebouxiophyceae incertae sedis</taxon>
        <taxon>Coccomyxaceae</taxon>
        <taxon>Coccomyxa</taxon>
        <taxon>Coccomyxa subellipsoidea</taxon>
    </lineage>
</organism>
<dbReference type="Proteomes" id="UP000007264">
    <property type="component" value="Unassembled WGS sequence"/>
</dbReference>
<dbReference type="AlphaFoldDB" id="I0Z335"/>
<proteinExistence type="predicted"/>
<dbReference type="KEGG" id="csl:COCSUDRAFT_32546"/>
<protein>
    <submittedName>
        <fullName evidence="2">Uncharacterized protein</fullName>
    </submittedName>
</protein>
<dbReference type="EMBL" id="AGSI01000004">
    <property type="protein sequence ID" value="EIE25054.1"/>
    <property type="molecule type" value="Genomic_DNA"/>
</dbReference>
<sequence>MEPATIHSFPGSSEVQLLNTNISDTCIWKTQLNIHRRSCYTSARSGNTSPNVCTSPAHGTSYNHSNFRL</sequence>
<name>I0Z335_COCSC</name>
<feature type="region of interest" description="Disordered" evidence="1">
    <location>
        <begin position="42"/>
        <end position="69"/>
    </location>
</feature>
<dbReference type="RefSeq" id="XP_005649598.1">
    <property type="nucleotide sequence ID" value="XM_005649541.1"/>
</dbReference>
<evidence type="ECO:0000313" key="3">
    <source>
        <dbReference type="Proteomes" id="UP000007264"/>
    </source>
</evidence>
<evidence type="ECO:0000313" key="2">
    <source>
        <dbReference type="EMBL" id="EIE25054.1"/>
    </source>
</evidence>